<keyword evidence="3" id="KW-0489">Methyltransferase</keyword>
<dbReference type="Gene3D" id="3.50.30.40">
    <property type="entry name" value="Ribonuclease E inhibitor RraA/RraA-like"/>
    <property type="match status" value="1"/>
</dbReference>
<keyword evidence="3" id="KW-0808">Transferase</keyword>
<dbReference type="EMBL" id="QUAH01000012">
    <property type="protein sequence ID" value="RFT15196.1"/>
    <property type="molecule type" value="Genomic_DNA"/>
</dbReference>
<dbReference type="AlphaFoldDB" id="A0A3E2BKQ8"/>
<dbReference type="PANTHER" id="PTHR33254">
    <property type="entry name" value="4-HYDROXY-4-METHYL-2-OXOGLUTARATE ALDOLASE 3-RELATED"/>
    <property type="match status" value="1"/>
</dbReference>
<comment type="cofactor">
    <cofactor evidence="1">
        <name>Mg(2+)</name>
        <dbReference type="ChEBI" id="CHEBI:18420"/>
    </cofactor>
</comment>
<protein>
    <submittedName>
        <fullName evidence="3">Dimethylmenaquinone methyltransferase</fullName>
    </submittedName>
</protein>
<keyword evidence="1" id="KW-0479">Metal-binding</keyword>
<dbReference type="GO" id="GO:0008168">
    <property type="term" value="F:methyltransferase activity"/>
    <property type="evidence" value="ECO:0007669"/>
    <property type="project" value="UniProtKB-KW"/>
</dbReference>
<comment type="caution">
    <text evidence="3">The sequence shown here is derived from an EMBL/GenBank/DDBJ whole genome shotgun (WGS) entry which is preliminary data.</text>
</comment>
<reference evidence="3 4" key="1">
    <citation type="submission" date="2018-08" db="EMBL/GenBank/DDBJ databases">
        <title>Genome analysis of the thermophilic bacterium of the candidate phylum Aminicenantes from deep subsurface aquifer revealed its physiology and ecological role.</title>
        <authorList>
            <person name="Kadnikov V.V."/>
            <person name="Mardanov A.V."/>
            <person name="Beletsky A.V."/>
            <person name="Karnachuk O.V."/>
            <person name="Ravin N.V."/>
        </authorList>
    </citation>
    <scope>NUCLEOTIDE SEQUENCE [LARGE SCALE GENOMIC DNA]</scope>
    <source>
        <strain evidence="3">BY38</strain>
    </source>
</reference>
<gene>
    <name evidence="3" type="ORF">OP8BY_0660</name>
</gene>
<dbReference type="SUPFAM" id="SSF89562">
    <property type="entry name" value="RraA-like"/>
    <property type="match status" value="1"/>
</dbReference>
<organism evidence="3 4">
    <name type="scientific">Candidatus Saccharicenans subterraneus</name>
    <dbReference type="NCBI Taxonomy" id="2508984"/>
    <lineage>
        <taxon>Bacteria</taxon>
        <taxon>Candidatus Aminicenantota</taxon>
        <taxon>Candidatus Aminicenantia</taxon>
        <taxon>Candidatus Aminicenantales</taxon>
        <taxon>Candidatus Saccharicenantaceae</taxon>
        <taxon>Candidatus Saccharicenans</taxon>
    </lineage>
</organism>
<dbReference type="PANTHER" id="PTHR33254:SF16">
    <property type="entry name" value="BLR3842 PROTEIN"/>
    <property type="match status" value="1"/>
</dbReference>
<feature type="signal peptide" evidence="2">
    <location>
        <begin position="1"/>
        <end position="26"/>
    </location>
</feature>
<keyword evidence="1" id="KW-0460">Magnesium</keyword>
<dbReference type="GO" id="GO:0046872">
    <property type="term" value="F:metal ion binding"/>
    <property type="evidence" value="ECO:0007669"/>
    <property type="project" value="UniProtKB-KW"/>
</dbReference>
<sequence>MNKRAKHSAGILLAAICLLFYIQAPAQVLEEKASTTEALRRGMNFIPTPVYSEAEDQRLLELFKGLRVADVADGMDAVGLQNIGLMDPDIHPLWRDTTRFTHRFVGIAVTARYVPTQKPPAGSRSTEDYDRWAGDWYERLSGELFTRLIRKGTALVIEDAPGADVGSIGSYNILEWKRLGCVGVVTDATARDTDEIIVERVPLYFRKPGRGIRPGRNELESVNRPVVCGGVLVVPGDVIVADGDGVVVVPRARAEEVARYARKIMEADKAGRRDLYKKVGLKEDPTIK</sequence>
<keyword evidence="2" id="KW-0732">Signal</keyword>
<evidence type="ECO:0000256" key="1">
    <source>
        <dbReference type="PIRSR" id="PIRSR605493-1"/>
    </source>
</evidence>
<accession>A0A3E2BKQ8</accession>
<feature type="binding site" evidence="1">
    <location>
        <position position="191"/>
    </location>
    <ligand>
        <name>substrate</name>
    </ligand>
</feature>
<dbReference type="InterPro" id="IPR036704">
    <property type="entry name" value="RraA/RraA-like_sf"/>
</dbReference>
<dbReference type="Pfam" id="PF03737">
    <property type="entry name" value="RraA-like"/>
    <property type="match status" value="1"/>
</dbReference>
<feature type="binding site" evidence="1">
    <location>
        <position position="192"/>
    </location>
    <ligand>
        <name>Mg(2+)</name>
        <dbReference type="ChEBI" id="CHEBI:18420"/>
    </ligand>
</feature>
<proteinExistence type="predicted"/>
<evidence type="ECO:0000256" key="2">
    <source>
        <dbReference type="SAM" id="SignalP"/>
    </source>
</evidence>
<evidence type="ECO:0000313" key="4">
    <source>
        <dbReference type="Proteomes" id="UP000257323"/>
    </source>
</evidence>
<dbReference type="InterPro" id="IPR005493">
    <property type="entry name" value="RraA/RraA-like"/>
</dbReference>
<name>A0A3E2BKQ8_9BACT</name>
<feature type="chain" id="PRO_5017647494" evidence="2">
    <location>
        <begin position="27"/>
        <end position="288"/>
    </location>
</feature>
<dbReference type="Proteomes" id="UP000257323">
    <property type="component" value="Unassembled WGS sequence"/>
</dbReference>
<evidence type="ECO:0000313" key="3">
    <source>
        <dbReference type="EMBL" id="RFT15196.1"/>
    </source>
</evidence>
<dbReference type="GO" id="GO:0032259">
    <property type="term" value="P:methylation"/>
    <property type="evidence" value="ECO:0007669"/>
    <property type="project" value="UniProtKB-KW"/>
</dbReference>